<feature type="compositionally biased region" description="Basic and acidic residues" evidence="1">
    <location>
        <begin position="137"/>
        <end position="151"/>
    </location>
</feature>
<evidence type="ECO:0000313" key="3">
    <source>
        <dbReference type="EMBL" id="CEM10101.1"/>
    </source>
</evidence>
<evidence type="ECO:0000256" key="1">
    <source>
        <dbReference type="SAM" id="MobiDB-lite"/>
    </source>
</evidence>
<gene>
    <name evidence="3" type="ORF">Cvel_16093</name>
</gene>
<accession>A0A0G4FBX2</accession>
<dbReference type="EMBL" id="CDMZ01000248">
    <property type="protein sequence ID" value="CEM10101.1"/>
    <property type="molecule type" value="Genomic_DNA"/>
</dbReference>
<keyword evidence="2" id="KW-0732">Signal</keyword>
<proteinExistence type="predicted"/>
<feature type="region of interest" description="Disordered" evidence="1">
    <location>
        <begin position="94"/>
        <end position="151"/>
    </location>
</feature>
<dbReference type="AlphaFoldDB" id="A0A0G4FBX2"/>
<name>A0A0G4FBX2_9ALVE</name>
<dbReference type="VEuPathDB" id="CryptoDB:Cvel_16093"/>
<organism evidence="3">
    <name type="scientific">Chromera velia CCMP2878</name>
    <dbReference type="NCBI Taxonomy" id="1169474"/>
    <lineage>
        <taxon>Eukaryota</taxon>
        <taxon>Sar</taxon>
        <taxon>Alveolata</taxon>
        <taxon>Colpodellida</taxon>
        <taxon>Chromeraceae</taxon>
        <taxon>Chromera</taxon>
    </lineage>
</organism>
<feature type="compositionally biased region" description="Polar residues" evidence="1">
    <location>
        <begin position="95"/>
        <end position="115"/>
    </location>
</feature>
<evidence type="ECO:0008006" key="4">
    <source>
        <dbReference type="Google" id="ProtNLM"/>
    </source>
</evidence>
<feature type="chain" id="PRO_5005188864" description="Pacifastin domain-containing protein" evidence="2">
    <location>
        <begin position="27"/>
        <end position="179"/>
    </location>
</feature>
<feature type="signal peptide" evidence="2">
    <location>
        <begin position="1"/>
        <end position="26"/>
    </location>
</feature>
<protein>
    <recommendedName>
        <fullName evidence="4">Pacifastin domain-containing protein</fullName>
    </recommendedName>
</protein>
<reference evidence="3" key="1">
    <citation type="submission" date="2014-11" db="EMBL/GenBank/DDBJ databases">
        <authorList>
            <person name="Otto D Thomas"/>
            <person name="Naeem Raeece"/>
        </authorList>
    </citation>
    <scope>NUCLEOTIDE SEQUENCE</scope>
</reference>
<sequence length="179" mass="19239">MSGKRVVDGFPLVSACVMLVLLSVVGQDIMQGNSCSEAATQLGLPADCTSWNDGCNTCHCSEGYSPLCTMRFCIRQGEPSCSAYASEGLGGQAEGTLTSIEEAENSQVVSGVPQETTEEQQDGSVAAPRPALSPAESTKETAEKQSEPLRERGPMYCYTRERWSPQKRQFCCRTYGLGC</sequence>
<evidence type="ECO:0000256" key="2">
    <source>
        <dbReference type="SAM" id="SignalP"/>
    </source>
</evidence>